<accession>A0A3N7JXH2</accession>
<dbReference type="Gene3D" id="1.10.10.10">
    <property type="entry name" value="Winged helix-like DNA-binding domain superfamily/Winged helix DNA-binding domain"/>
    <property type="match status" value="1"/>
</dbReference>
<keyword evidence="2" id="KW-0805">Transcription regulation</keyword>
<dbReference type="PANTHER" id="PTHR30346:SF9">
    <property type="entry name" value="LYSR FAMILY TRANSCRIPTIONAL REGULATOR"/>
    <property type="match status" value="1"/>
</dbReference>
<name>A0A3N7JXH2_9BURK</name>
<dbReference type="SUPFAM" id="SSF46785">
    <property type="entry name" value="Winged helix' DNA-binding domain"/>
    <property type="match status" value="1"/>
</dbReference>
<evidence type="ECO:0000259" key="5">
    <source>
        <dbReference type="PROSITE" id="PS50931"/>
    </source>
</evidence>
<evidence type="ECO:0000256" key="4">
    <source>
        <dbReference type="ARBA" id="ARBA00023163"/>
    </source>
</evidence>
<dbReference type="Gene3D" id="3.40.190.10">
    <property type="entry name" value="Periplasmic binding protein-like II"/>
    <property type="match status" value="2"/>
</dbReference>
<dbReference type="InterPro" id="IPR000847">
    <property type="entry name" value="LysR_HTH_N"/>
</dbReference>
<dbReference type="PRINTS" id="PR00039">
    <property type="entry name" value="HTHLYSR"/>
</dbReference>
<dbReference type="Proteomes" id="UP000267464">
    <property type="component" value="Unassembled WGS sequence"/>
</dbReference>
<dbReference type="PANTHER" id="PTHR30346">
    <property type="entry name" value="TRANSCRIPTIONAL DUAL REGULATOR HCAR-RELATED"/>
    <property type="match status" value="1"/>
</dbReference>
<comment type="caution">
    <text evidence="6">The sequence shown here is derived from an EMBL/GenBank/DDBJ whole genome shotgun (WGS) entry which is preliminary data.</text>
</comment>
<reference evidence="6 7" key="2">
    <citation type="submission" date="2018-12" db="EMBL/GenBank/DDBJ databases">
        <title>Rhizobacter gummiphilus sp. nov., a rubber-degrading bacterium isolated from the soil of a botanical garden in Japan.</title>
        <authorList>
            <person name="Shunsuke S.S."/>
        </authorList>
    </citation>
    <scope>NUCLEOTIDE SEQUENCE [LARGE SCALE GENOMIC DNA]</scope>
    <source>
        <strain evidence="6 7">S-16</strain>
    </source>
</reference>
<keyword evidence="7" id="KW-1185">Reference proteome</keyword>
<dbReference type="GO" id="GO:0032993">
    <property type="term" value="C:protein-DNA complex"/>
    <property type="evidence" value="ECO:0007669"/>
    <property type="project" value="TreeGrafter"/>
</dbReference>
<proteinExistence type="inferred from homology"/>
<evidence type="ECO:0000313" key="6">
    <source>
        <dbReference type="EMBL" id="RQP25539.1"/>
    </source>
</evidence>
<keyword evidence="4" id="KW-0804">Transcription</keyword>
<dbReference type="Pfam" id="PF03466">
    <property type="entry name" value="LysR_substrate"/>
    <property type="match status" value="1"/>
</dbReference>
<evidence type="ECO:0000313" key="7">
    <source>
        <dbReference type="Proteomes" id="UP000267464"/>
    </source>
</evidence>
<dbReference type="InterPro" id="IPR005119">
    <property type="entry name" value="LysR_subst-bd"/>
</dbReference>
<dbReference type="Pfam" id="PF00126">
    <property type="entry name" value="HTH_1"/>
    <property type="match status" value="1"/>
</dbReference>
<gene>
    <name evidence="6" type="ORF">DZC73_00175</name>
</gene>
<dbReference type="InterPro" id="IPR036388">
    <property type="entry name" value="WH-like_DNA-bd_sf"/>
</dbReference>
<evidence type="ECO:0000256" key="1">
    <source>
        <dbReference type="ARBA" id="ARBA00009437"/>
    </source>
</evidence>
<evidence type="ECO:0000256" key="3">
    <source>
        <dbReference type="ARBA" id="ARBA00023125"/>
    </source>
</evidence>
<organism evidence="6 7">
    <name type="scientific">Piscinibacter terrae</name>
    <dbReference type="NCBI Taxonomy" id="2496871"/>
    <lineage>
        <taxon>Bacteria</taxon>
        <taxon>Pseudomonadati</taxon>
        <taxon>Pseudomonadota</taxon>
        <taxon>Betaproteobacteria</taxon>
        <taxon>Burkholderiales</taxon>
        <taxon>Sphaerotilaceae</taxon>
        <taxon>Piscinibacter</taxon>
    </lineage>
</organism>
<comment type="similarity">
    <text evidence="1">Belongs to the LysR transcriptional regulatory family.</text>
</comment>
<dbReference type="PROSITE" id="PS50931">
    <property type="entry name" value="HTH_LYSR"/>
    <property type="match status" value="1"/>
</dbReference>
<dbReference type="InterPro" id="IPR036390">
    <property type="entry name" value="WH_DNA-bd_sf"/>
</dbReference>
<dbReference type="EMBL" id="QUSW01000001">
    <property type="protein sequence ID" value="RQP25539.1"/>
    <property type="molecule type" value="Genomic_DNA"/>
</dbReference>
<evidence type="ECO:0000256" key="2">
    <source>
        <dbReference type="ARBA" id="ARBA00023015"/>
    </source>
</evidence>
<reference evidence="6 7" key="1">
    <citation type="submission" date="2018-08" db="EMBL/GenBank/DDBJ databases">
        <authorList>
            <person name="Khan S.A."/>
            <person name="Jeon C.O."/>
            <person name="Chun B.H."/>
            <person name="Jeong S.E."/>
        </authorList>
    </citation>
    <scope>NUCLEOTIDE SEQUENCE [LARGE SCALE GENOMIC DNA]</scope>
    <source>
        <strain evidence="6 7">S-16</strain>
    </source>
</reference>
<keyword evidence="3" id="KW-0238">DNA-binding</keyword>
<sequence length="330" mass="35765">MIRIQSNLRLAISWAYAMASTALSSTVIHERMLSRLRLKHLRLLVSLSVHTTLRLAAEEVHISQPAATQMLREIESLLDARLFERHARGMRPTPAGGLLIGHAWSVMESMRVAADGLAANAAAGERPVRIGVIAAAVPGIVSLALPALRQQGLRVEIVDESIERQMELLANGALDIALLRKPAGVPLGHRFVPLLKDQAVVVAGRRHPAAGLPRVSLKQLADSRWILPPRGFAVRTLIDDAFRRARMVPREHEIQTVVNTLVVALLEAGDVVLPAPRSAVLDGIRAQHFVELKLPLRAPMPPVGALIRPDAIGLTANRVLECLASAARDA</sequence>
<dbReference type="SUPFAM" id="SSF53850">
    <property type="entry name" value="Periplasmic binding protein-like II"/>
    <property type="match status" value="1"/>
</dbReference>
<dbReference type="AlphaFoldDB" id="A0A3N7JXH2"/>
<feature type="domain" description="HTH lysR-type" evidence="5">
    <location>
        <begin position="36"/>
        <end position="93"/>
    </location>
</feature>
<dbReference type="GO" id="GO:0003700">
    <property type="term" value="F:DNA-binding transcription factor activity"/>
    <property type="evidence" value="ECO:0007669"/>
    <property type="project" value="InterPro"/>
</dbReference>
<protein>
    <submittedName>
        <fullName evidence="6">LysR family transcriptional regulator</fullName>
    </submittedName>
</protein>
<dbReference type="GO" id="GO:0003677">
    <property type="term" value="F:DNA binding"/>
    <property type="evidence" value="ECO:0007669"/>
    <property type="project" value="UniProtKB-KW"/>
</dbReference>